<dbReference type="SMART" id="SM01244">
    <property type="entry name" value="IRS"/>
    <property type="match status" value="1"/>
</dbReference>
<comment type="caution">
    <text evidence="3">The sequence shown here is derived from an EMBL/GenBank/DDBJ whole genome shotgun (WGS) entry which is preliminary data.</text>
</comment>
<dbReference type="EMBL" id="JAROKS010000020">
    <property type="protein sequence ID" value="KAK1791907.1"/>
    <property type="molecule type" value="Genomic_DNA"/>
</dbReference>
<accession>A0AAD8Z2U6</accession>
<reference evidence="3" key="1">
    <citation type="submission" date="2023-03" db="EMBL/GenBank/DDBJ databases">
        <title>Electrophorus voltai genome.</title>
        <authorList>
            <person name="Bian C."/>
        </authorList>
    </citation>
    <scope>NUCLEOTIDE SEQUENCE</scope>
    <source>
        <strain evidence="3">CB-2022</strain>
        <tissue evidence="3">Muscle</tissue>
    </source>
</reference>
<dbReference type="GO" id="GO:0007169">
    <property type="term" value="P:cell surface receptor protein tyrosine kinase signaling pathway"/>
    <property type="evidence" value="ECO:0007669"/>
    <property type="project" value="TreeGrafter"/>
</dbReference>
<dbReference type="InterPro" id="IPR050996">
    <property type="entry name" value="Docking_Protein_DOK"/>
</dbReference>
<evidence type="ECO:0000259" key="2">
    <source>
        <dbReference type="PROSITE" id="PS51064"/>
    </source>
</evidence>
<proteinExistence type="predicted"/>
<dbReference type="PROSITE" id="PS51064">
    <property type="entry name" value="IRS_PTB"/>
    <property type="match status" value="1"/>
</dbReference>
<evidence type="ECO:0000313" key="3">
    <source>
        <dbReference type="EMBL" id="KAK1791907.1"/>
    </source>
</evidence>
<dbReference type="PANTHER" id="PTHR21258:SF46">
    <property type="entry name" value="DOCKING PROTEIN 1"/>
    <property type="match status" value="1"/>
</dbReference>
<protein>
    <recommendedName>
        <fullName evidence="2">IRS-type PTB domain-containing protein</fullName>
    </recommendedName>
</protein>
<dbReference type="Proteomes" id="UP001239994">
    <property type="component" value="Unassembled WGS sequence"/>
</dbReference>
<name>A0AAD8Z2U6_9TELE</name>
<dbReference type="SUPFAM" id="SSF50729">
    <property type="entry name" value="PH domain-like"/>
    <property type="match status" value="1"/>
</dbReference>
<dbReference type="GO" id="GO:0005737">
    <property type="term" value="C:cytoplasm"/>
    <property type="evidence" value="ECO:0007669"/>
    <property type="project" value="TreeGrafter"/>
</dbReference>
<evidence type="ECO:0000256" key="1">
    <source>
        <dbReference type="SAM" id="Phobius"/>
    </source>
</evidence>
<dbReference type="PANTHER" id="PTHR21258">
    <property type="entry name" value="DOCKING PROTEIN RELATED"/>
    <property type="match status" value="1"/>
</dbReference>
<gene>
    <name evidence="3" type="ORF">P4O66_013883</name>
</gene>
<dbReference type="Pfam" id="PF02174">
    <property type="entry name" value="IRS"/>
    <property type="match status" value="1"/>
</dbReference>
<dbReference type="Gene3D" id="2.30.29.30">
    <property type="entry name" value="Pleckstrin-homology domain (PH domain)/Phosphotyrosine-binding domain (PTB)"/>
    <property type="match status" value="2"/>
</dbReference>
<keyword evidence="4" id="KW-1185">Reference proteome</keyword>
<keyword evidence="1" id="KW-0812">Transmembrane</keyword>
<keyword evidence="1" id="KW-0472">Membrane</keyword>
<dbReference type="SMART" id="SM00310">
    <property type="entry name" value="PTBI"/>
    <property type="match status" value="1"/>
</dbReference>
<dbReference type="InterPro" id="IPR011993">
    <property type="entry name" value="PH-like_dom_sf"/>
</dbReference>
<feature type="transmembrane region" description="Helical" evidence="1">
    <location>
        <begin position="47"/>
        <end position="70"/>
    </location>
</feature>
<dbReference type="GO" id="GO:0043410">
    <property type="term" value="P:positive regulation of MAPK cascade"/>
    <property type="evidence" value="ECO:0007669"/>
    <property type="project" value="TreeGrafter"/>
</dbReference>
<organism evidence="3 4">
    <name type="scientific">Electrophorus voltai</name>
    <dbReference type="NCBI Taxonomy" id="2609070"/>
    <lineage>
        <taxon>Eukaryota</taxon>
        <taxon>Metazoa</taxon>
        <taxon>Chordata</taxon>
        <taxon>Craniata</taxon>
        <taxon>Vertebrata</taxon>
        <taxon>Euteleostomi</taxon>
        <taxon>Actinopterygii</taxon>
        <taxon>Neopterygii</taxon>
        <taxon>Teleostei</taxon>
        <taxon>Ostariophysi</taxon>
        <taxon>Gymnotiformes</taxon>
        <taxon>Gymnotoidei</taxon>
        <taxon>Gymnotidae</taxon>
        <taxon>Electrophorus</taxon>
    </lineage>
</organism>
<feature type="domain" description="IRS-type PTB" evidence="2">
    <location>
        <begin position="198"/>
        <end position="302"/>
    </location>
</feature>
<dbReference type="AlphaFoldDB" id="A0AAD8Z2U6"/>
<dbReference type="InterPro" id="IPR002404">
    <property type="entry name" value="IRS_PTB"/>
</dbReference>
<feature type="non-terminal residue" evidence="3">
    <location>
        <position position="1"/>
    </location>
</feature>
<evidence type="ECO:0000313" key="4">
    <source>
        <dbReference type="Proteomes" id="UP001239994"/>
    </source>
</evidence>
<sequence length="447" mass="50286">MSKRDRLPGGHLCSMLLIAQRNSWNAATTHNALDSLSGVQRPCQSEVIHCFFFHSNLFLLVFLSVFPTLWHRWQKWKRYWLNLYPGSRNGVARIELTEAVSERSPVMVRRQPDRKVVRLADCISVVKLPPNAEAHPGGNMAAFCILTDEKKLVFAVEKEGCGEWVNKICENAFQKGISNAPRQVPHMEENQIYASREEVFEFRVTVQQSEASARCGLWGEFWLQPSEDSLVLKDIDSRQVIMGWPYKLLRRYGRDKVMLSIEAGRRCSSGPGTFNFETVQGDEILRHMELAIQQQKNGSTFGGSCSPHSPGSPLSRRPYSATLLDTQMNTSSDSSTYCDCVQSTTTSAPRSTIVGFSNATYSNSAVPIGSAEASGECLYAQPIMRSQELSHLRREYEEPVYSEPHDVMQPSLIPQTSFCAHPTNKVKLPITIETHHHGSQPEPVYSE</sequence>
<dbReference type="GO" id="GO:0007265">
    <property type="term" value="P:Ras protein signal transduction"/>
    <property type="evidence" value="ECO:0007669"/>
    <property type="project" value="TreeGrafter"/>
</dbReference>
<keyword evidence="1" id="KW-1133">Transmembrane helix</keyword>